<keyword evidence="3" id="KW-1133">Transmembrane helix</keyword>
<proteinExistence type="predicted"/>
<sequence>MLGHDEIPLPPTAVLAAALLQRLAPETATAVPQRRAGAALLAAGSGALLMGTLAAFRGEGTTVDPTAPQQSSTLVTAGANRFTRNPMYLGMAGLLAAHAAWRGSWQAWLPVAAFVATMDRFQIPREERALQERFGRSYTDYCSAVPRWLGPGKTKAAGHGAIPQPLSQAS</sequence>
<evidence type="ECO:0000256" key="4">
    <source>
        <dbReference type="ARBA" id="ARBA00023136"/>
    </source>
</evidence>
<protein>
    <submittedName>
        <fullName evidence="5">Protein-S-isoprenylcysteine O-methyltransferase Ste14</fullName>
    </submittedName>
</protein>
<dbReference type="RefSeq" id="WP_209680877.1">
    <property type="nucleotide sequence ID" value="NZ_JAGIOI010000001.1"/>
</dbReference>
<evidence type="ECO:0000256" key="2">
    <source>
        <dbReference type="ARBA" id="ARBA00022692"/>
    </source>
</evidence>
<keyword evidence="6" id="KW-1185">Reference proteome</keyword>
<dbReference type="InterPro" id="IPR007318">
    <property type="entry name" value="Phopholipid_MeTrfase"/>
</dbReference>
<name>A0ABS4YXK4_9MICC</name>
<dbReference type="Proteomes" id="UP000711614">
    <property type="component" value="Unassembled WGS sequence"/>
</dbReference>
<gene>
    <name evidence="5" type="ORF">JOF48_002312</name>
</gene>
<keyword evidence="2" id="KW-0812">Transmembrane</keyword>
<evidence type="ECO:0000256" key="1">
    <source>
        <dbReference type="ARBA" id="ARBA00004127"/>
    </source>
</evidence>
<comment type="caution">
    <text evidence="5">The sequence shown here is derived from an EMBL/GenBank/DDBJ whole genome shotgun (WGS) entry which is preliminary data.</text>
</comment>
<dbReference type="EMBL" id="JAGIOI010000001">
    <property type="protein sequence ID" value="MBP2413513.1"/>
    <property type="molecule type" value="Genomic_DNA"/>
</dbReference>
<dbReference type="Gene3D" id="1.20.120.1630">
    <property type="match status" value="1"/>
</dbReference>
<evidence type="ECO:0000256" key="3">
    <source>
        <dbReference type="ARBA" id="ARBA00022989"/>
    </source>
</evidence>
<accession>A0ABS4YXK4</accession>
<comment type="subcellular location">
    <subcellularLocation>
        <location evidence="1">Endomembrane system</location>
        <topology evidence="1">Multi-pass membrane protein</topology>
    </subcellularLocation>
</comment>
<reference evidence="5 6" key="1">
    <citation type="submission" date="2021-03" db="EMBL/GenBank/DDBJ databases">
        <title>Sequencing the genomes of 1000 actinobacteria strains.</title>
        <authorList>
            <person name="Klenk H.-P."/>
        </authorList>
    </citation>
    <scope>NUCLEOTIDE SEQUENCE [LARGE SCALE GENOMIC DNA]</scope>
    <source>
        <strain evidence="5 6">DSM 16005</strain>
    </source>
</reference>
<keyword evidence="4" id="KW-0472">Membrane</keyword>
<evidence type="ECO:0000313" key="5">
    <source>
        <dbReference type="EMBL" id="MBP2413513.1"/>
    </source>
</evidence>
<organism evidence="5 6">
    <name type="scientific">Arthrobacter stackebrandtii</name>
    <dbReference type="NCBI Taxonomy" id="272161"/>
    <lineage>
        <taxon>Bacteria</taxon>
        <taxon>Bacillati</taxon>
        <taxon>Actinomycetota</taxon>
        <taxon>Actinomycetes</taxon>
        <taxon>Micrococcales</taxon>
        <taxon>Micrococcaceae</taxon>
        <taxon>Arthrobacter</taxon>
    </lineage>
</organism>
<dbReference type="Pfam" id="PF04191">
    <property type="entry name" value="PEMT"/>
    <property type="match status" value="1"/>
</dbReference>
<evidence type="ECO:0000313" key="6">
    <source>
        <dbReference type="Proteomes" id="UP000711614"/>
    </source>
</evidence>